<name>A0ABT1IP82_9ACTN</name>
<feature type="region of interest" description="Disordered" evidence="1">
    <location>
        <begin position="489"/>
        <end position="522"/>
    </location>
</feature>
<proteinExistence type="predicted"/>
<evidence type="ECO:0000313" key="2">
    <source>
        <dbReference type="EMBL" id="MCP2306932.1"/>
    </source>
</evidence>
<dbReference type="RefSeq" id="WP_253792663.1">
    <property type="nucleotide sequence ID" value="NZ_BAAAUB010000039.1"/>
</dbReference>
<evidence type="ECO:0008006" key="4">
    <source>
        <dbReference type="Google" id="ProtNLM"/>
    </source>
</evidence>
<dbReference type="Proteomes" id="UP001206483">
    <property type="component" value="Unassembled WGS sequence"/>
</dbReference>
<sequence>MNAPDRPGGSLFTEGWQEDVPATFAEPGPEPWETPIPLGQARTLPTFPTDALPSWLRAMVEAVAEETQTPADLAGGLALAVLSTACGGRAVVSVRGRWREQVNLYIVVALPPGNRKSAVVSLMIAPVLAVEKILRERAAGSIAEAEITAKIAKAAAEKAAARAAGAEGTDQDRLTAEAISLAQAAERAAVPYLPQLIAQDVTPENATTLLAEQGGRLSLMSAEGGGIFDIIAGRYSGKPNQEVYLQGHAGDMLRVNRQSRDSQFIDAPALTMGLAVQPSVLDDIAKAPGLDGRGLLARFLYALPKSLVGYRELEPDEIPDAVAETYSENIRKLTLAMADWTDPAVLTFSPEATEVMREHRRQVEYQQRPGGLLKPITEWASKLDGAVARIAGLLHLAAHPDNGYTIPISADTLTNAARIGAYYTAHALTVFDAMGADPALTKARTVLAWLHANPAATVTKREIFRAMPNGTFPAVADLDPALALLEEHGWLRQEPPPPRTGRGGRPPSPRYQTHPDITRPAR</sequence>
<reference evidence="2 3" key="1">
    <citation type="submission" date="2022-06" db="EMBL/GenBank/DDBJ databases">
        <title>Sequencing the genomes of 1000 actinobacteria strains.</title>
        <authorList>
            <person name="Klenk H.-P."/>
        </authorList>
    </citation>
    <scope>NUCLEOTIDE SEQUENCE [LARGE SCALE GENOMIC DNA]</scope>
    <source>
        <strain evidence="2 3">DSM 41656</strain>
    </source>
</reference>
<organism evidence="2 3">
    <name type="scientific">Kitasatospora paracochleata</name>
    <dbReference type="NCBI Taxonomy" id="58354"/>
    <lineage>
        <taxon>Bacteria</taxon>
        <taxon>Bacillati</taxon>
        <taxon>Actinomycetota</taxon>
        <taxon>Actinomycetes</taxon>
        <taxon>Kitasatosporales</taxon>
        <taxon>Streptomycetaceae</taxon>
        <taxon>Kitasatospora</taxon>
    </lineage>
</organism>
<comment type="caution">
    <text evidence="2">The sequence shown here is derived from an EMBL/GenBank/DDBJ whole genome shotgun (WGS) entry which is preliminary data.</text>
</comment>
<dbReference type="InterPro" id="IPR025048">
    <property type="entry name" value="DUF3987"/>
</dbReference>
<protein>
    <recommendedName>
        <fullName evidence="4">DUF3987 domain-containing protein</fullName>
    </recommendedName>
</protein>
<accession>A0ABT1IP82</accession>
<gene>
    <name evidence="2" type="ORF">FHR36_000024</name>
</gene>
<evidence type="ECO:0000313" key="3">
    <source>
        <dbReference type="Proteomes" id="UP001206483"/>
    </source>
</evidence>
<keyword evidence="3" id="KW-1185">Reference proteome</keyword>
<dbReference type="Pfam" id="PF13148">
    <property type="entry name" value="DUF3987"/>
    <property type="match status" value="1"/>
</dbReference>
<evidence type="ECO:0000256" key="1">
    <source>
        <dbReference type="SAM" id="MobiDB-lite"/>
    </source>
</evidence>
<dbReference type="EMBL" id="JAMZDX010000001">
    <property type="protein sequence ID" value="MCP2306932.1"/>
    <property type="molecule type" value="Genomic_DNA"/>
</dbReference>